<feature type="compositionally biased region" description="Basic and acidic residues" evidence="1">
    <location>
        <begin position="1242"/>
        <end position="1254"/>
    </location>
</feature>
<name>A0A2A3E6M0_APICC</name>
<feature type="compositionally biased region" description="Polar residues" evidence="1">
    <location>
        <begin position="1226"/>
        <end position="1236"/>
    </location>
</feature>
<feature type="compositionally biased region" description="Polar residues" evidence="1">
    <location>
        <begin position="1046"/>
        <end position="1055"/>
    </location>
</feature>
<feature type="region of interest" description="Disordered" evidence="1">
    <location>
        <begin position="899"/>
        <end position="941"/>
    </location>
</feature>
<protein>
    <submittedName>
        <fullName evidence="2">Uncharacterized protein</fullName>
    </submittedName>
</protein>
<evidence type="ECO:0000256" key="1">
    <source>
        <dbReference type="SAM" id="MobiDB-lite"/>
    </source>
</evidence>
<feature type="region of interest" description="Disordered" evidence="1">
    <location>
        <begin position="1217"/>
        <end position="1254"/>
    </location>
</feature>
<feature type="compositionally biased region" description="Basic and acidic residues" evidence="1">
    <location>
        <begin position="957"/>
        <end position="976"/>
    </location>
</feature>
<feature type="region of interest" description="Disordered" evidence="1">
    <location>
        <begin position="956"/>
        <end position="1136"/>
    </location>
</feature>
<proteinExistence type="predicted"/>
<dbReference type="EMBL" id="KZ288357">
    <property type="protein sequence ID" value="PBC27144.1"/>
    <property type="molecule type" value="Genomic_DNA"/>
</dbReference>
<accession>A0A2A3E6M0</accession>
<feature type="region of interest" description="Disordered" evidence="1">
    <location>
        <begin position="592"/>
        <end position="611"/>
    </location>
</feature>
<dbReference type="STRING" id="94128.A0A2A3E6M0"/>
<reference evidence="2 3" key="1">
    <citation type="submission" date="2014-07" db="EMBL/GenBank/DDBJ databases">
        <title>Genomic and transcriptomic analysis on Apis cerana provide comprehensive insights into honey bee biology.</title>
        <authorList>
            <person name="Diao Q."/>
            <person name="Sun L."/>
            <person name="Zheng H."/>
            <person name="Zheng H."/>
            <person name="Xu S."/>
            <person name="Wang S."/>
            <person name="Zeng Z."/>
            <person name="Hu F."/>
            <person name="Su S."/>
            <person name="Wu J."/>
        </authorList>
    </citation>
    <scope>NUCLEOTIDE SEQUENCE [LARGE SCALE GENOMIC DNA]</scope>
    <source>
        <tissue evidence="2">Pupae without intestine</tissue>
    </source>
</reference>
<feature type="compositionally biased region" description="Basic and acidic residues" evidence="1">
    <location>
        <begin position="1056"/>
        <end position="1076"/>
    </location>
</feature>
<evidence type="ECO:0000313" key="3">
    <source>
        <dbReference type="Proteomes" id="UP000242457"/>
    </source>
</evidence>
<keyword evidence="3" id="KW-1185">Reference proteome</keyword>
<feature type="compositionally biased region" description="Basic and acidic residues" evidence="1">
    <location>
        <begin position="592"/>
        <end position="606"/>
    </location>
</feature>
<feature type="compositionally biased region" description="Low complexity" evidence="1">
    <location>
        <begin position="1111"/>
        <end position="1131"/>
    </location>
</feature>
<feature type="region of interest" description="Disordered" evidence="1">
    <location>
        <begin position="532"/>
        <end position="578"/>
    </location>
</feature>
<gene>
    <name evidence="2" type="ORF">APICC_08667</name>
</gene>
<sequence>MEKTTPSNTPSQDTRQDYRALREKLGTEFHQKLIEWERLKNFPPRVSTTKETFSNLPSPRESLLSEERLAPEFRKKLQDWKRAKKIRRGSAPFVLQQRLNRRRLTDWQLWRSPLKTEFRNKEIFSFAGGESGEIVNDGRTQVCEDYPKKMEPWKRANESNCDAKGQTRTKSHQLGIASGIDESEFLALERLLSLFNNNTSKERRDSDVQQLDECFDGDARNVFSTQEMALMVCSYYICYYYFMRINSHWKLLPYPPFAKKFIYIQINSPLAKQSKVYCKRHALARHLQQQQLLPITKTSTVTKSCADETQNLNDTNEVFVRTSVGSYRFEGISREFTRKLYDWEQYRGISPTSSTFRLLGPSYIPFLRQTTMETSTDNSPITKVGSDEPISFKVCSLKRSKSVGNVIEQNDRNELFIRRSNSLQSLDHLTNRLKDADRIDALQESIDPQRPEDIVEDIMDDSEPEAMIVDIEDVIEETASPLERVQPHQTPVYSVAASETTSIAVPLGTVTSSHEPSPVFLIEIEENSDSKRWESKKWNQRKSVSSEDSLSLEQSEMAKSWDNERNSSSNVDSEHWSSASSWSKRETFDVKENVDNSDRELDKDSVKSNNSIYSTDVDTEFNVVNEGKEQNQVNFEREDVPVTLPEKKDGLERNLKEYDEQSKVATCRYNQELSIEKEEYDYQQIEKDENINDEKNLVESSKSNEYEEIIVTSSFTNLQSMENYNDETAKNLLKTSINCKLEQSKFATRNVGRFYTNQDQKNVKKTEETYTIMDKVLDTAHRDLSKIELDTNRYDSSRRCINYPIYEKEKDRFKEATRSSQSVERKKWQEYRNTETASSSLLSNPSSFERHREPTIQTTAYTVAPSRDQRCFERIVINEETLNKIVVPTATGCVEKASISRSPIERAPVEDSADEYRSSNDRDVPVSRETSTKKQISNSPTRNVFIRTKRIIFSPFRRSEEHSSGKKENNEDDRVFPTKSKSKSRSGSPKVNRQDALLRMSLSLPWPLRPSSKDRETKESKIEEERAPVKQKQNFKRCKSVESSRKSSVGENVFQTRRDRDSSIEFKNSTNEKNERGSVSVQTVADERENRASFRVSLPSLKTVEKTKENSSSSSPSSSSSSSTSSSSSSSRFDPQSSDLIHKLTILSNAVARRDGRTNTISEESSLVESHSLRVRRAKEDFLSRRGGPLCHSALEPPSVKRDDSPRTLVHFYEQISENQERMGSGEQTSSVNRAPNSLLDASKEKEGQQQELATKEKRMEHFLNDYNELSNGSRPDRVKSASAGMINVDPDTFVRLTETNRGCESLPRSISKQPQPLGSLAKIVNKLKFTRLIRSKDAQEENMSTISKLCRQSLLIDVRNDFDKCWESNDREKVPRAGSVERNKKNE</sequence>
<dbReference type="OrthoDB" id="8191083at2759"/>
<dbReference type="Proteomes" id="UP000242457">
    <property type="component" value="Unassembled WGS sequence"/>
</dbReference>
<feature type="compositionally biased region" description="Basic and acidic residues" evidence="1">
    <location>
        <begin position="1011"/>
        <end position="1028"/>
    </location>
</feature>
<feature type="compositionally biased region" description="Low complexity" evidence="1">
    <location>
        <begin position="546"/>
        <end position="555"/>
    </location>
</feature>
<feature type="compositionally biased region" description="Low complexity" evidence="1">
    <location>
        <begin position="997"/>
        <end position="1010"/>
    </location>
</feature>
<feature type="compositionally biased region" description="Basic and acidic residues" evidence="1">
    <location>
        <begin position="903"/>
        <end position="932"/>
    </location>
</feature>
<evidence type="ECO:0000313" key="2">
    <source>
        <dbReference type="EMBL" id="PBC27144.1"/>
    </source>
</evidence>
<organism evidence="2 3">
    <name type="scientific">Apis cerana cerana</name>
    <name type="common">Oriental honeybee</name>
    <dbReference type="NCBI Taxonomy" id="94128"/>
    <lineage>
        <taxon>Eukaryota</taxon>
        <taxon>Metazoa</taxon>
        <taxon>Ecdysozoa</taxon>
        <taxon>Arthropoda</taxon>
        <taxon>Hexapoda</taxon>
        <taxon>Insecta</taxon>
        <taxon>Pterygota</taxon>
        <taxon>Neoptera</taxon>
        <taxon>Endopterygota</taxon>
        <taxon>Hymenoptera</taxon>
        <taxon>Apocrita</taxon>
        <taxon>Aculeata</taxon>
        <taxon>Apoidea</taxon>
        <taxon>Anthophila</taxon>
        <taxon>Apidae</taxon>
        <taxon>Apis</taxon>
    </lineage>
</organism>